<dbReference type="Proteomes" id="UP000499080">
    <property type="component" value="Unassembled WGS sequence"/>
</dbReference>
<evidence type="ECO:0000313" key="1">
    <source>
        <dbReference type="EMBL" id="GBM20912.1"/>
    </source>
</evidence>
<dbReference type="EMBL" id="BGPR01000450">
    <property type="protein sequence ID" value="GBM20912.1"/>
    <property type="molecule type" value="Genomic_DNA"/>
</dbReference>
<reference evidence="1 2" key="1">
    <citation type="journal article" date="2019" name="Sci. Rep.">
        <title>Orb-weaving spider Araneus ventricosus genome elucidates the spidroin gene catalogue.</title>
        <authorList>
            <person name="Kono N."/>
            <person name="Nakamura H."/>
            <person name="Ohtoshi R."/>
            <person name="Moran D.A.P."/>
            <person name="Shinohara A."/>
            <person name="Yoshida Y."/>
            <person name="Fujiwara M."/>
            <person name="Mori M."/>
            <person name="Tomita M."/>
            <person name="Arakawa K."/>
        </authorList>
    </citation>
    <scope>NUCLEOTIDE SEQUENCE [LARGE SCALE GENOMIC DNA]</scope>
</reference>
<accession>A0A4Y2DVJ5</accession>
<organism evidence="1 2">
    <name type="scientific">Araneus ventricosus</name>
    <name type="common">Orbweaver spider</name>
    <name type="synonym">Epeira ventricosa</name>
    <dbReference type="NCBI Taxonomy" id="182803"/>
    <lineage>
        <taxon>Eukaryota</taxon>
        <taxon>Metazoa</taxon>
        <taxon>Ecdysozoa</taxon>
        <taxon>Arthropoda</taxon>
        <taxon>Chelicerata</taxon>
        <taxon>Arachnida</taxon>
        <taxon>Araneae</taxon>
        <taxon>Araneomorphae</taxon>
        <taxon>Entelegynae</taxon>
        <taxon>Araneoidea</taxon>
        <taxon>Araneidae</taxon>
        <taxon>Araneus</taxon>
    </lineage>
</organism>
<gene>
    <name evidence="1" type="ORF">AVEN_253714_1</name>
</gene>
<evidence type="ECO:0000313" key="2">
    <source>
        <dbReference type="Proteomes" id="UP000499080"/>
    </source>
</evidence>
<proteinExistence type="predicted"/>
<dbReference type="AlphaFoldDB" id="A0A4Y2DVJ5"/>
<protein>
    <submittedName>
        <fullName evidence="1">Uncharacterized protein</fullName>
    </submittedName>
</protein>
<keyword evidence="2" id="KW-1185">Reference proteome</keyword>
<dbReference type="OrthoDB" id="6434129at2759"/>
<sequence>MLLLTGNKPFQDIMKEKALVLYEKLLGIEDPYWREYKIKPRQLKTQNGFIQKVLDIRKDLAIPSDIQPLLKPRNPLEVINVDVKVGSS</sequence>
<name>A0A4Y2DVJ5_ARAVE</name>
<comment type="caution">
    <text evidence="1">The sequence shown here is derived from an EMBL/GenBank/DDBJ whole genome shotgun (WGS) entry which is preliminary data.</text>
</comment>